<evidence type="ECO:0000256" key="3">
    <source>
        <dbReference type="ARBA" id="ARBA00022842"/>
    </source>
</evidence>
<dbReference type="Proteomes" id="UP000199403">
    <property type="component" value="Unassembled WGS sequence"/>
</dbReference>
<dbReference type="GO" id="GO:0030145">
    <property type="term" value="F:manganese ion binding"/>
    <property type="evidence" value="ECO:0007669"/>
    <property type="project" value="UniProtKB-UniRule"/>
</dbReference>
<proteinExistence type="inferred from homology"/>
<comment type="cofactor">
    <cofactor evidence="6">
        <name>thiamine diphosphate</name>
        <dbReference type="ChEBI" id="CHEBI:58937"/>
    </cofactor>
    <text evidence="6">Binds 1 thiamine pyrophosphate per subunit.</text>
</comment>
<dbReference type="InterPro" id="IPR012001">
    <property type="entry name" value="Thiamin_PyroP_enz_TPP-bd_dom"/>
</dbReference>
<dbReference type="InterPro" id="IPR032264">
    <property type="entry name" value="MenD_middle"/>
</dbReference>
<dbReference type="InterPro" id="IPR004433">
    <property type="entry name" value="MenaQ_synth_MenD"/>
</dbReference>
<dbReference type="EMBL" id="FNZH01000009">
    <property type="protein sequence ID" value="SEJ72016.1"/>
    <property type="molecule type" value="Genomic_DNA"/>
</dbReference>
<dbReference type="Gene3D" id="3.40.50.1220">
    <property type="entry name" value="TPP-binding domain"/>
    <property type="match status" value="1"/>
</dbReference>
<dbReference type="InterPro" id="IPR029061">
    <property type="entry name" value="THDP-binding"/>
</dbReference>
<name>A0A1H7B4E9_9BACT</name>
<dbReference type="GO" id="GO:0070204">
    <property type="term" value="F:2-succinyl-5-enolpyruvyl-6-hydroxy-3-cyclohexene-1-carboxylic-acid synthase activity"/>
    <property type="evidence" value="ECO:0007669"/>
    <property type="project" value="UniProtKB-UniRule"/>
</dbReference>
<dbReference type="GO" id="GO:0000287">
    <property type="term" value="F:magnesium ion binding"/>
    <property type="evidence" value="ECO:0007669"/>
    <property type="project" value="UniProtKB-UniRule"/>
</dbReference>
<organism evidence="10 11">
    <name type="scientific">Cyclobacterium xiamenense</name>
    <dbReference type="NCBI Taxonomy" id="1297121"/>
    <lineage>
        <taxon>Bacteria</taxon>
        <taxon>Pseudomonadati</taxon>
        <taxon>Bacteroidota</taxon>
        <taxon>Cytophagia</taxon>
        <taxon>Cytophagales</taxon>
        <taxon>Cyclobacteriaceae</taxon>
        <taxon>Cyclobacterium</taxon>
    </lineage>
</organism>
<keyword evidence="2 6" id="KW-0479">Metal-binding</keyword>
<evidence type="ECO:0000256" key="2">
    <source>
        <dbReference type="ARBA" id="ARBA00022723"/>
    </source>
</evidence>
<dbReference type="UniPathway" id="UPA00079"/>
<dbReference type="GO" id="GO:0030976">
    <property type="term" value="F:thiamine pyrophosphate binding"/>
    <property type="evidence" value="ECO:0007669"/>
    <property type="project" value="UniProtKB-UniRule"/>
</dbReference>
<reference evidence="11" key="1">
    <citation type="submission" date="2016-10" db="EMBL/GenBank/DDBJ databases">
        <authorList>
            <person name="Varghese N."/>
            <person name="Submissions S."/>
        </authorList>
    </citation>
    <scope>NUCLEOTIDE SEQUENCE [LARGE SCALE GENOMIC DNA]</scope>
    <source>
        <strain evidence="11">IBRC-M 10761</strain>
    </source>
</reference>
<feature type="domain" description="Menaquinone biosynthesis protein MenD middle" evidence="9">
    <location>
        <begin position="246"/>
        <end position="387"/>
    </location>
</feature>
<dbReference type="SUPFAM" id="SSF52518">
    <property type="entry name" value="Thiamin diphosphate-binding fold (THDP-binding)"/>
    <property type="match status" value="2"/>
</dbReference>
<comment type="cofactor">
    <cofactor evidence="6">
        <name>Mg(2+)</name>
        <dbReference type="ChEBI" id="CHEBI:18420"/>
    </cofactor>
    <cofactor evidence="6">
        <name>Mn(2+)</name>
        <dbReference type="ChEBI" id="CHEBI:29035"/>
    </cofactor>
</comment>
<gene>
    <name evidence="6" type="primary">menD</name>
    <name evidence="10" type="ORF">SAMN05192553_109125</name>
</gene>
<keyword evidence="6" id="KW-0474">Menaquinone biosynthesis</keyword>
<keyword evidence="4 6" id="KW-0786">Thiamine pyrophosphate</keyword>
<evidence type="ECO:0000259" key="7">
    <source>
        <dbReference type="Pfam" id="PF02775"/>
    </source>
</evidence>
<dbReference type="Gene3D" id="3.40.50.970">
    <property type="match status" value="2"/>
</dbReference>
<dbReference type="CDD" id="cd02009">
    <property type="entry name" value="TPP_SHCHC_synthase"/>
    <property type="match status" value="1"/>
</dbReference>
<comment type="similarity">
    <text evidence="6">Belongs to the TPP enzyme family. MenD subfamily.</text>
</comment>
<comment type="pathway">
    <text evidence="6">Quinol/quinone metabolism; 1,4-dihydroxy-2-naphthoate biosynthesis; 1,4-dihydroxy-2-naphthoate from chorismate: step 2/7.</text>
</comment>
<keyword evidence="3 6" id="KW-0460">Magnesium</keyword>
<evidence type="ECO:0000259" key="9">
    <source>
        <dbReference type="Pfam" id="PF16582"/>
    </source>
</evidence>
<dbReference type="UniPathway" id="UPA01057">
    <property type="reaction ID" value="UER00164"/>
</dbReference>
<dbReference type="AlphaFoldDB" id="A0A1H7B4E9"/>
<evidence type="ECO:0000256" key="4">
    <source>
        <dbReference type="ARBA" id="ARBA00023052"/>
    </source>
</evidence>
<dbReference type="CDD" id="cd07037">
    <property type="entry name" value="TPP_PYR_MenD"/>
    <property type="match status" value="1"/>
</dbReference>
<dbReference type="PANTHER" id="PTHR42916">
    <property type="entry name" value="2-SUCCINYL-5-ENOLPYRUVYL-6-HYDROXY-3-CYCLOHEXENE-1-CARBOXYLATE SYNTHASE"/>
    <property type="match status" value="1"/>
</dbReference>
<dbReference type="Pfam" id="PF02775">
    <property type="entry name" value="TPP_enzyme_C"/>
    <property type="match status" value="1"/>
</dbReference>
<dbReference type="InterPro" id="IPR011766">
    <property type="entry name" value="TPP_enzyme_TPP-bd"/>
</dbReference>
<dbReference type="GO" id="GO:0009234">
    <property type="term" value="P:menaquinone biosynthetic process"/>
    <property type="evidence" value="ECO:0007669"/>
    <property type="project" value="UniProtKB-UniRule"/>
</dbReference>
<protein>
    <recommendedName>
        <fullName evidence="6">2-succinyl-5-enolpyruvyl-6-hydroxy-3-cyclohexene-1-carboxylate synthase</fullName>
        <shortName evidence="6">SEPHCHC synthase</shortName>
        <ecNumber evidence="6">2.2.1.9</ecNumber>
    </recommendedName>
    <alternativeName>
        <fullName evidence="6">Menaquinone biosynthesis protein MenD</fullName>
    </alternativeName>
</protein>
<dbReference type="EC" id="2.2.1.9" evidence="6"/>
<comment type="pathway">
    <text evidence="6">Quinol/quinone metabolism; menaquinone biosynthesis.</text>
</comment>
<evidence type="ECO:0000259" key="8">
    <source>
        <dbReference type="Pfam" id="PF02776"/>
    </source>
</evidence>
<feature type="domain" description="Thiamine pyrophosphate enzyme N-terminal TPP-binding" evidence="8">
    <location>
        <begin position="8"/>
        <end position="113"/>
    </location>
</feature>
<dbReference type="STRING" id="1416801.SAMN05192553_109125"/>
<accession>A0A1H7B4E9</accession>
<dbReference type="HAMAP" id="MF_01659">
    <property type="entry name" value="MenD"/>
    <property type="match status" value="1"/>
</dbReference>
<dbReference type="NCBIfam" id="TIGR00173">
    <property type="entry name" value="menD"/>
    <property type="match status" value="1"/>
</dbReference>
<dbReference type="Pfam" id="PF02776">
    <property type="entry name" value="TPP_enzyme_N"/>
    <property type="match status" value="1"/>
</dbReference>
<feature type="domain" description="Thiamine pyrophosphate enzyme TPP-binding" evidence="7">
    <location>
        <begin position="426"/>
        <end position="536"/>
    </location>
</feature>
<dbReference type="PANTHER" id="PTHR42916:SF1">
    <property type="entry name" value="PROTEIN PHYLLO, CHLOROPLASTIC"/>
    <property type="match status" value="1"/>
</dbReference>
<evidence type="ECO:0000313" key="11">
    <source>
        <dbReference type="Proteomes" id="UP000199403"/>
    </source>
</evidence>
<comment type="subunit">
    <text evidence="6">Homodimer.</text>
</comment>
<evidence type="ECO:0000256" key="1">
    <source>
        <dbReference type="ARBA" id="ARBA00022679"/>
    </source>
</evidence>
<evidence type="ECO:0000256" key="5">
    <source>
        <dbReference type="ARBA" id="ARBA00023211"/>
    </source>
</evidence>
<keyword evidence="11" id="KW-1185">Reference proteome</keyword>
<comment type="catalytic activity">
    <reaction evidence="6">
        <text>isochorismate + 2-oxoglutarate + H(+) = 5-enolpyruvoyl-6-hydroxy-2-succinyl-cyclohex-3-ene-1-carboxylate + CO2</text>
        <dbReference type="Rhea" id="RHEA:25593"/>
        <dbReference type="ChEBI" id="CHEBI:15378"/>
        <dbReference type="ChEBI" id="CHEBI:16526"/>
        <dbReference type="ChEBI" id="CHEBI:16810"/>
        <dbReference type="ChEBI" id="CHEBI:29780"/>
        <dbReference type="ChEBI" id="CHEBI:58818"/>
        <dbReference type="EC" id="2.2.1.9"/>
    </reaction>
</comment>
<comment type="function">
    <text evidence="6">Catalyzes the thiamine diphosphate-dependent decarboxylation of 2-oxoglutarate and the subsequent addition of the resulting succinic semialdehyde-thiamine pyrophosphate anion to isochorismate to yield 2-succinyl-5-enolpyruvyl-6-hydroxy-3-cyclohexene-1-carboxylate (SEPHCHC).</text>
</comment>
<keyword evidence="1 6" id="KW-0808">Transferase</keyword>
<dbReference type="Pfam" id="PF16582">
    <property type="entry name" value="TPP_enzyme_M_2"/>
    <property type="match status" value="1"/>
</dbReference>
<dbReference type="PIRSF" id="PIRSF004983">
    <property type="entry name" value="MenD"/>
    <property type="match status" value="1"/>
</dbReference>
<sequence length="569" mass="63633">MILPQLSHLASICAKSGITQAILSPGSRCAPIALALIRHPLIHCRTIPDERSAAFIALGMAQQLNKPVILVCTSGSAALNYGPALAEAFYQQIPLLVLTADRPAEWIDQWDGQTIRQDNLYGRHVKGSFTFPDEAGIPDKLWHAKRLVKEALSLARCFPMGPVHINIPVREPFYPKADEQYGFDVTDLEPVLEIQPGNQILGTDADGKLRNQLKAFHRMLLIPGQQRPSPKISAALAEIIRNQQAVVVTDTISNLAQEESVTHHDFFVDDPTRQEEMAPDLIISFGKSILSKALKQFLRKSQTAHWHVQPEGTVPDPFKKLSQIIRLQPETFLQFFLGAANPTDADFAQQWTQKNQAVRDKLPRYLGELEAFGELQALQQILPKLPPFGKVHLANSLAVRNVNFLGRPLSNVEIISNRGTSGIDGSNSTAVGCTFTTKETVTLITGDMAFFYDRNAFWHQYQLANLRVLLFNNQGGGIFRMIDGPAALPELEEYFETHQKLSGAHLAEEMGFDYWSVEDLSSLQNCLDTFYQKSLKPKILEIKSSSETNTRNLKLLKEKIRMHLDKNNL</sequence>
<dbReference type="RefSeq" id="WP_092178157.1">
    <property type="nucleotide sequence ID" value="NZ_FNZH01000009.1"/>
</dbReference>
<evidence type="ECO:0000313" key="10">
    <source>
        <dbReference type="EMBL" id="SEJ72016.1"/>
    </source>
</evidence>
<dbReference type="OrthoDB" id="9791859at2"/>
<evidence type="ECO:0000256" key="6">
    <source>
        <dbReference type="HAMAP-Rule" id="MF_01659"/>
    </source>
</evidence>
<keyword evidence="5 6" id="KW-0464">Manganese</keyword>